<dbReference type="eggNOG" id="ENOG502ZHF2">
    <property type="taxonomic scope" value="Bacteria"/>
</dbReference>
<dbReference type="HOGENOM" id="CLU_701486_0_0_0"/>
<keyword evidence="2" id="KW-1185">Reference proteome</keyword>
<dbReference type="KEGG" id="psl:Psta_2750"/>
<accession>D2R7J1</accession>
<proteinExistence type="predicted"/>
<gene>
    <name evidence="1" type="ordered locus">Psta_2750</name>
</gene>
<dbReference type="AlphaFoldDB" id="D2R7J1"/>
<organism evidence="1 2">
    <name type="scientific">Pirellula staleyi (strain ATCC 27377 / DSM 6068 / ICPB 4128)</name>
    <name type="common">Pirella staleyi</name>
    <dbReference type="NCBI Taxonomy" id="530564"/>
    <lineage>
        <taxon>Bacteria</taxon>
        <taxon>Pseudomonadati</taxon>
        <taxon>Planctomycetota</taxon>
        <taxon>Planctomycetia</taxon>
        <taxon>Pirellulales</taxon>
        <taxon>Pirellulaceae</taxon>
        <taxon>Pirellula</taxon>
    </lineage>
</organism>
<dbReference type="Proteomes" id="UP000001887">
    <property type="component" value="Chromosome"/>
</dbReference>
<reference evidence="1 2" key="1">
    <citation type="journal article" date="2009" name="Stand. Genomic Sci.">
        <title>Complete genome sequence of Pirellula staleyi type strain (ATCC 27377).</title>
        <authorList>
            <person name="Clum A."/>
            <person name="Tindall B.J."/>
            <person name="Sikorski J."/>
            <person name="Ivanova N."/>
            <person name="Mavrommatis K."/>
            <person name="Lucas S."/>
            <person name="Glavina del Rio T."/>
            <person name="Nolan M."/>
            <person name="Chen F."/>
            <person name="Tice H."/>
            <person name="Pitluck S."/>
            <person name="Cheng J.F."/>
            <person name="Chertkov O."/>
            <person name="Brettin T."/>
            <person name="Han C."/>
            <person name="Detter J.C."/>
            <person name="Kuske C."/>
            <person name="Bruce D."/>
            <person name="Goodwin L."/>
            <person name="Ovchinikova G."/>
            <person name="Pati A."/>
            <person name="Mikhailova N."/>
            <person name="Chen A."/>
            <person name="Palaniappan K."/>
            <person name="Land M."/>
            <person name="Hauser L."/>
            <person name="Chang Y.J."/>
            <person name="Jeffries C.D."/>
            <person name="Chain P."/>
            <person name="Rohde M."/>
            <person name="Goker M."/>
            <person name="Bristow J."/>
            <person name="Eisen J.A."/>
            <person name="Markowitz V."/>
            <person name="Hugenholtz P."/>
            <person name="Kyrpides N.C."/>
            <person name="Klenk H.P."/>
            <person name="Lapidus A."/>
        </authorList>
    </citation>
    <scope>NUCLEOTIDE SEQUENCE [LARGE SCALE GENOMIC DNA]</scope>
    <source>
        <strain evidence="2">ATCC 27377 / DSM 6068 / ICPB 4128</strain>
    </source>
</reference>
<protein>
    <submittedName>
        <fullName evidence="1">Uncharacterized protein</fullName>
    </submittedName>
</protein>
<sequence>MSLRPQQDVHKSLISTTSRLVGEYETDCALLSHAWPDFRDRSAFIRREEGPASRSAFIFAFRTVVSEERMGPVPNYNPVGEMICSYLAVLYGKRFDSHGQIEGSGYFRLPDLSEFGHLCRSDLSFNSHKVRVDYSVPLNLVEFSRIERLLKAGAIDIKFLRSFQTICKFYLQSLQTAEHDPEVAYLHLITAIEVLSNFFEFEKDELLDDRTLNALSEIESGLTDGKQIAALFRSRMLQVKRRFLKSVLRLVDDDFFTRSEATEPLFALKLDSFESCMGAAYDLRSRYVHTGVPFGSWVSRGIGGPNTEVQVGAPVVDEDRELGKLIGRAPTFAGLERVTRYVILRLAESQGVYVAPPST</sequence>
<name>D2R7J1_PIRSD</name>
<evidence type="ECO:0000313" key="1">
    <source>
        <dbReference type="EMBL" id="ADB17417.1"/>
    </source>
</evidence>
<dbReference type="EMBL" id="CP001848">
    <property type="protein sequence ID" value="ADB17417.1"/>
    <property type="molecule type" value="Genomic_DNA"/>
</dbReference>
<evidence type="ECO:0000313" key="2">
    <source>
        <dbReference type="Proteomes" id="UP000001887"/>
    </source>
</evidence>